<dbReference type="OrthoDB" id="9763310at2"/>
<dbReference type="PANTHER" id="PTHR13710:SF105">
    <property type="entry name" value="ATP-DEPENDENT DNA HELICASE Q1"/>
    <property type="match status" value="1"/>
</dbReference>
<comment type="catalytic activity">
    <reaction evidence="9">
        <text>Couples ATP hydrolysis with the unwinding of duplex DNA by translocating in the 3'-5' direction.</text>
        <dbReference type="EC" id="5.6.2.4"/>
    </reaction>
</comment>
<evidence type="ECO:0000256" key="8">
    <source>
        <dbReference type="ARBA" id="ARBA00023235"/>
    </source>
</evidence>
<evidence type="ECO:0000259" key="13">
    <source>
        <dbReference type="PROSITE" id="PS51192"/>
    </source>
</evidence>
<dbReference type="GO" id="GO:0030894">
    <property type="term" value="C:replisome"/>
    <property type="evidence" value="ECO:0007669"/>
    <property type="project" value="TreeGrafter"/>
</dbReference>
<keyword evidence="5 15" id="KW-0347">Helicase</keyword>
<dbReference type="EC" id="5.6.2.4" evidence="10"/>
<keyword evidence="2" id="KW-0479">Metal-binding</keyword>
<keyword evidence="8" id="KW-0413">Isomerase</keyword>
<evidence type="ECO:0000256" key="10">
    <source>
        <dbReference type="ARBA" id="ARBA00034808"/>
    </source>
</evidence>
<dbReference type="InterPro" id="IPR004589">
    <property type="entry name" value="DNA_helicase_ATP-dep_RecQ"/>
</dbReference>
<evidence type="ECO:0000313" key="16">
    <source>
        <dbReference type="Proteomes" id="UP000321938"/>
    </source>
</evidence>
<dbReference type="FunFam" id="3.40.50.300:FF:001389">
    <property type="entry name" value="ATP-dependent DNA helicase RecQ"/>
    <property type="match status" value="1"/>
</dbReference>
<dbReference type="CDD" id="cd17920">
    <property type="entry name" value="DEXHc_RecQ"/>
    <property type="match status" value="1"/>
</dbReference>
<dbReference type="GO" id="GO:0016787">
    <property type="term" value="F:hydrolase activity"/>
    <property type="evidence" value="ECO:0007669"/>
    <property type="project" value="UniProtKB-KW"/>
</dbReference>
<dbReference type="GO" id="GO:0005737">
    <property type="term" value="C:cytoplasm"/>
    <property type="evidence" value="ECO:0007669"/>
    <property type="project" value="TreeGrafter"/>
</dbReference>
<dbReference type="GO" id="GO:0006281">
    <property type="term" value="P:DNA repair"/>
    <property type="evidence" value="ECO:0007669"/>
    <property type="project" value="TreeGrafter"/>
</dbReference>
<proteinExistence type="inferred from homology"/>
<dbReference type="GO" id="GO:0005524">
    <property type="term" value="F:ATP binding"/>
    <property type="evidence" value="ECO:0007669"/>
    <property type="project" value="UniProtKB-KW"/>
</dbReference>
<evidence type="ECO:0000256" key="12">
    <source>
        <dbReference type="ARBA" id="ARBA00044550"/>
    </source>
</evidence>
<dbReference type="SMART" id="SM00487">
    <property type="entry name" value="DEXDc"/>
    <property type="match status" value="1"/>
</dbReference>
<dbReference type="Pfam" id="PF00270">
    <property type="entry name" value="DEAD"/>
    <property type="match status" value="1"/>
</dbReference>
<dbReference type="GO" id="GO:0006310">
    <property type="term" value="P:DNA recombination"/>
    <property type="evidence" value="ECO:0007669"/>
    <property type="project" value="InterPro"/>
</dbReference>
<keyword evidence="7" id="KW-0238">DNA-binding</keyword>
<dbReference type="InterPro" id="IPR032284">
    <property type="entry name" value="RecQ_Zn-bd"/>
</dbReference>
<feature type="domain" description="Helicase ATP-binding" evidence="13">
    <location>
        <begin position="25"/>
        <end position="193"/>
    </location>
</feature>
<dbReference type="NCBIfam" id="TIGR00614">
    <property type="entry name" value="recQ_fam"/>
    <property type="match status" value="1"/>
</dbReference>
<dbReference type="GO" id="GO:0043590">
    <property type="term" value="C:bacterial nucleoid"/>
    <property type="evidence" value="ECO:0007669"/>
    <property type="project" value="TreeGrafter"/>
</dbReference>
<dbReference type="Gene3D" id="1.10.10.10">
    <property type="entry name" value="Winged helix-like DNA-binding domain superfamily/Winged helix DNA-binding domain"/>
    <property type="match status" value="1"/>
</dbReference>
<dbReference type="Proteomes" id="UP000321938">
    <property type="component" value="Unassembled WGS sequence"/>
</dbReference>
<dbReference type="Pfam" id="PF00271">
    <property type="entry name" value="Helicase_C"/>
    <property type="match status" value="1"/>
</dbReference>
<dbReference type="SMART" id="SM00490">
    <property type="entry name" value="HELICc"/>
    <property type="match status" value="1"/>
</dbReference>
<protein>
    <recommendedName>
        <fullName evidence="11">ATP-dependent DNA helicase RecQ</fullName>
        <ecNumber evidence="10">5.6.2.4</ecNumber>
    </recommendedName>
    <alternativeName>
        <fullName evidence="12">DNA 3'-5' helicase RecQ</fullName>
    </alternativeName>
</protein>
<dbReference type="Pfam" id="PF16124">
    <property type="entry name" value="RecQ_Zn_bind"/>
    <property type="match status" value="1"/>
</dbReference>
<gene>
    <name evidence="15" type="ORF">ES692_13995</name>
</gene>
<comment type="similarity">
    <text evidence="1">Belongs to the helicase family. RecQ subfamily.</text>
</comment>
<evidence type="ECO:0000256" key="1">
    <source>
        <dbReference type="ARBA" id="ARBA00005446"/>
    </source>
</evidence>
<dbReference type="PROSITE" id="PS51194">
    <property type="entry name" value="HELICASE_CTER"/>
    <property type="match status" value="1"/>
</dbReference>
<evidence type="ECO:0000256" key="7">
    <source>
        <dbReference type="ARBA" id="ARBA00023125"/>
    </source>
</evidence>
<evidence type="ECO:0000256" key="3">
    <source>
        <dbReference type="ARBA" id="ARBA00022741"/>
    </source>
</evidence>
<dbReference type="SUPFAM" id="SSF52540">
    <property type="entry name" value="P-loop containing nucleoside triphosphate hydrolases"/>
    <property type="match status" value="1"/>
</dbReference>
<dbReference type="GO" id="GO:0046872">
    <property type="term" value="F:metal ion binding"/>
    <property type="evidence" value="ECO:0007669"/>
    <property type="project" value="UniProtKB-KW"/>
</dbReference>
<dbReference type="Gene3D" id="3.40.50.300">
    <property type="entry name" value="P-loop containing nucleotide triphosphate hydrolases"/>
    <property type="match status" value="2"/>
</dbReference>
<organism evidence="15 16">
    <name type="scientific">Psychroserpens burtonensis</name>
    <dbReference type="NCBI Taxonomy" id="49278"/>
    <lineage>
        <taxon>Bacteria</taxon>
        <taxon>Pseudomonadati</taxon>
        <taxon>Bacteroidota</taxon>
        <taxon>Flavobacteriia</taxon>
        <taxon>Flavobacteriales</taxon>
        <taxon>Flavobacteriaceae</taxon>
        <taxon>Psychroserpens</taxon>
    </lineage>
</organism>
<keyword evidence="4 15" id="KW-0378">Hydrolase</keyword>
<feature type="domain" description="Helicase C-terminal" evidence="14">
    <location>
        <begin position="217"/>
        <end position="360"/>
    </location>
</feature>
<dbReference type="AlphaFoldDB" id="A0A5C7BBF5"/>
<dbReference type="STRING" id="1123037.GCA_000425305_03040"/>
<evidence type="ECO:0000256" key="6">
    <source>
        <dbReference type="ARBA" id="ARBA00022840"/>
    </source>
</evidence>
<reference evidence="15 16" key="1">
    <citation type="submission" date="2019-08" db="EMBL/GenBank/DDBJ databases">
        <title>Genome of Psychroserpens burtonensis ACAM 167.</title>
        <authorList>
            <person name="Bowman J.P."/>
        </authorList>
    </citation>
    <scope>NUCLEOTIDE SEQUENCE [LARGE SCALE GENOMIC DNA]</scope>
    <source>
        <strain evidence="15 16">ACAM 167</strain>
    </source>
</reference>
<evidence type="ECO:0000256" key="9">
    <source>
        <dbReference type="ARBA" id="ARBA00034617"/>
    </source>
</evidence>
<evidence type="ECO:0000256" key="11">
    <source>
        <dbReference type="ARBA" id="ARBA00044535"/>
    </source>
</evidence>
<accession>A0A5C7BBF5</accession>
<evidence type="ECO:0000313" key="15">
    <source>
        <dbReference type="EMBL" id="TXE16026.1"/>
    </source>
</evidence>
<dbReference type="PROSITE" id="PS51192">
    <property type="entry name" value="HELICASE_ATP_BIND_1"/>
    <property type="match status" value="1"/>
</dbReference>
<keyword evidence="16" id="KW-1185">Reference proteome</keyword>
<evidence type="ECO:0000256" key="5">
    <source>
        <dbReference type="ARBA" id="ARBA00022806"/>
    </source>
</evidence>
<dbReference type="GO" id="GO:0003677">
    <property type="term" value="F:DNA binding"/>
    <property type="evidence" value="ECO:0007669"/>
    <property type="project" value="UniProtKB-KW"/>
</dbReference>
<evidence type="ECO:0000259" key="14">
    <source>
        <dbReference type="PROSITE" id="PS51194"/>
    </source>
</evidence>
<name>A0A5C7BBF5_9FLAO</name>
<dbReference type="RefSeq" id="WP_147231924.1">
    <property type="nucleotide sequence ID" value="NZ_VOSB01000021.1"/>
</dbReference>
<sequence>MAHPINILEQYWNHTSFRPLQEEIITSVLENNDTFALLPTGGGKSVCFQIPALIKDGICIVVSPLVALMKDQVNSLKEKGIKAMAITSGIRYTELDALLDNCIYGNYKFLYLSPERLQQDIVKQRIEQMNVNLIAVDEAHCISQWGNDFRPAYKNITILRQLQPHVNVIALTATAKPEVVEQTIKELDFIAPKIFKASFTRPNISYQVQHSEDKIYDLEQQLKLHKGSSIIYVRSRKMSIEIHNILEKKGFSSTFFHGGIPTKDKNDRLYQWMNNQKEIMVATTAFGMGIDKPDVKTVIHINLPESLESYYQEAGRAGRNNEKAYAILLTNKSDEQILKNQFIKSLPSIDEIKLVYRKLCNYFQISYGEGELSAHQFNFSDFCTAYNFKSSKTFNTLQLLDRNSVIKLSQQFNYKTKLQFIVSNASMFSYLNTHVQYNTVVKTILRTYGGIFEHQLAINLTLVADKSSVPEKQIIAILHQLHKDGIIDFLFSNTDSEVLFLQPREDDKTVNRIANVVEHQQALKRAQIDAVLKFIDNDRICKNKQLLKYFGELTEVDCGICSVCMHHKISEEKKDSRTVTTRVILELEKNQMSSRQLVEELPFEKNDIFKTLQYLLELDAIELTAANRYKIKTK</sequence>
<evidence type="ECO:0000256" key="4">
    <source>
        <dbReference type="ARBA" id="ARBA00022801"/>
    </source>
</evidence>
<dbReference type="InterPro" id="IPR014001">
    <property type="entry name" value="Helicase_ATP-bd"/>
</dbReference>
<dbReference type="GO" id="GO:0009378">
    <property type="term" value="F:four-way junction helicase activity"/>
    <property type="evidence" value="ECO:0007669"/>
    <property type="project" value="TreeGrafter"/>
</dbReference>
<evidence type="ECO:0000256" key="2">
    <source>
        <dbReference type="ARBA" id="ARBA00022723"/>
    </source>
</evidence>
<comment type="caution">
    <text evidence="15">The sequence shown here is derived from an EMBL/GenBank/DDBJ whole genome shotgun (WGS) entry which is preliminary data.</text>
</comment>
<keyword evidence="3" id="KW-0547">Nucleotide-binding</keyword>
<dbReference type="InterPro" id="IPR036388">
    <property type="entry name" value="WH-like_DNA-bd_sf"/>
</dbReference>
<dbReference type="GO" id="GO:0043138">
    <property type="term" value="F:3'-5' DNA helicase activity"/>
    <property type="evidence" value="ECO:0007669"/>
    <property type="project" value="UniProtKB-EC"/>
</dbReference>
<dbReference type="EMBL" id="VOSB01000021">
    <property type="protein sequence ID" value="TXE16026.1"/>
    <property type="molecule type" value="Genomic_DNA"/>
</dbReference>
<keyword evidence="6" id="KW-0067">ATP-binding</keyword>
<dbReference type="InterPro" id="IPR011545">
    <property type="entry name" value="DEAD/DEAH_box_helicase_dom"/>
</dbReference>
<dbReference type="InterPro" id="IPR027417">
    <property type="entry name" value="P-loop_NTPase"/>
</dbReference>
<dbReference type="InterPro" id="IPR001650">
    <property type="entry name" value="Helicase_C-like"/>
</dbReference>
<dbReference type="PANTHER" id="PTHR13710">
    <property type="entry name" value="DNA HELICASE RECQ FAMILY MEMBER"/>
    <property type="match status" value="1"/>
</dbReference>